<proteinExistence type="inferred from homology"/>
<name>A9B4U2_HERA2</name>
<comment type="subcellular location">
    <subcellularLocation>
        <location evidence="1 8">Cytoplasm</location>
    </subcellularLocation>
</comment>
<dbReference type="SUPFAM" id="SSF56037">
    <property type="entry name" value="PheT/TilS domain"/>
    <property type="match status" value="1"/>
</dbReference>
<keyword evidence="6 8" id="KW-0067">ATP-binding</keyword>
<accession>A9B4U2</accession>
<dbReference type="InParanoid" id="A9B4U2"/>
<reference evidence="10 11" key="1">
    <citation type="journal article" date="2011" name="Stand. Genomic Sci.">
        <title>Complete genome sequence of the filamentous gliding predatory bacterium Herpetosiphon aurantiacus type strain (114-95(T)).</title>
        <authorList>
            <person name="Kiss H."/>
            <person name="Nett M."/>
            <person name="Domin N."/>
            <person name="Martin K."/>
            <person name="Maresca J.A."/>
            <person name="Copeland A."/>
            <person name="Lapidus A."/>
            <person name="Lucas S."/>
            <person name="Berry K.W."/>
            <person name="Glavina Del Rio T."/>
            <person name="Dalin E."/>
            <person name="Tice H."/>
            <person name="Pitluck S."/>
            <person name="Richardson P."/>
            <person name="Bruce D."/>
            <person name="Goodwin L."/>
            <person name="Han C."/>
            <person name="Detter J.C."/>
            <person name="Schmutz J."/>
            <person name="Brettin T."/>
            <person name="Land M."/>
            <person name="Hauser L."/>
            <person name="Kyrpides N.C."/>
            <person name="Ivanova N."/>
            <person name="Goker M."/>
            <person name="Woyke T."/>
            <person name="Klenk H.P."/>
            <person name="Bryant D.A."/>
        </authorList>
    </citation>
    <scope>NUCLEOTIDE SEQUENCE [LARGE SCALE GENOMIC DNA]</scope>
    <source>
        <strain evidence="11">ATCC 23779 / DSM 785 / 114-95</strain>
    </source>
</reference>
<dbReference type="GO" id="GO:0006400">
    <property type="term" value="P:tRNA modification"/>
    <property type="evidence" value="ECO:0007669"/>
    <property type="project" value="UniProtKB-UniRule"/>
</dbReference>
<dbReference type="SMART" id="SM00977">
    <property type="entry name" value="TilS_C"/>
    <property type="match status" value="1"/>
</dbReference>
<dbReference type="InterPro" id="IPR012094">
    <property type="entry name" value="tRNA_Ile_lys_synt"/>
</dbReference>
<dbReference type="PANTHER" id="PTHR43033">
    <property type="entry name" value="TRNA(ILE)-LYSIDINE SYNTHASE-RELATED"/>
    <property type="match status" value="1"/>
</dbReference>
<feature type="binding site" evidence="8">
    <location>
        <begin position="28"/>
        <end position="33"/>
    </location>
    <ligand>
        <name>ATP</name>
        <dbReference type="ChEBI" id="CHEBI:30616"/>
    </ligand>
</feature>
<sequence>MSQLLDIETTLIRDGRLASAACLVVAVSGGPDSLALLHRLTALATPYGWRLHVAHLDHGLRGEQSAAEAAFVAEIAADWGLTATIELRDVDQVAKQYHVGLPAAARATRYRFLAEVALQQQADAVVLGHQSDDQAETVLLHVLRGTGPSGLSAMRPRTEWVGWRVTAGMPHQAVGPALIRPMLNITRDEIEAYCDEQQLEPRRDPTNNSLEYTRGRIRHQLLPLLGEYNAKVVSALARTARLAAIETDYMQSELDRQWQHLIEFEPGAITFHREQWNHMHPALQRHAIRRAVYLLRPERDELTSSQLDHALSAMNSLQLFCQMPHNLVLHRKPHGWTMTVATTMQPTNDEPQLSIDEWPLNQQGMTPLPDERWRVIMELMPSRPEYNLSRWQGLLDANAIQGRLMLRQRRPGDRMRPAGGIGSRRIQDIMVDMRLPRELRAQWPLFVDDVGILWIPGLLMAEHAHPTPETTNFLLITLEDTHADAS</sequence>
<evidence type="ECO:0000256" key="4">
    <source>
        <dbReference type="ARBA" id="ARBA00022694"/>
    </source>
</evidence>
<protein>
    <recommendedName>
        <fullName evidence="8">tRNA(Ile)-lysidine synthase</fullName>
        <ecNumber evidence="8">6.3.4.19</ecNumber>
    </recommendedName>
    <alternativeName>
        <fullName evidence="8">tRNA(Ile)-2-lysyl-cytidine synthase</fullName>
    </alternativeName>
    <alternativeName>
        <fullName evidence="8">tRNA(Ile)-lysidine synthetase</fullName>
    </alternativeName>
</protein>
<dbReference type="GO" id="GO:0005524">
    <property type="term" value="F:ATP binding"/>
    <property type="evidence" value="ECO:0007669"/>
    <property type="project" value="UniProtKB-UniRule"/>
</dbReference>
<dbReference type="Pfam" id="PF01171">
    <property type="entry name" value="ATP_bind_3"/>
    <property type="match status" value="1"/>
</dbReference>
<dbReference type="InterPro" id="IPR012796">
    <property type="entry name" value="Lysidine-tRNA-synth_C"/>
</dbReference>
<dbReference type="InterPro" id="IPR011063">
    <property type="entry name" value="TilS/TtcA_N"/>
</dbReference>
<evidence type="ECO:0000313" key="11">
    <source>
        <dbReference type="Proteomes" id="UP000000787"/>
    </source>
</evidence>
<feature type="domain" description="Lysidine-tRNA(Ile) synthetase C-terminal" evidence="9">
    <location>
        <begin position="404"/>
        <end position="476"/>
    </location>
</feature>
<dbReference type="HAMAP" id="MF_01161">
    <property type="entry name" value="tRNA_Ile_lys_synt"/>
    <property type="match status" value="1"/>
</dbReference>
<keyword evidence="2 8" id="KW-0963">Cytoplasm</keyword>
<dbReference type="Pfam" id="PF11734">
    <property type="entry name" value="TilS_C"/>
    <property type="match status" value="1"/>
</dbReference>
<comment type="domain">
    <text evidence="8">The N-terminal region contains the highly conserved SGGXDS motif, predicted to be a P-loop motif involved in ATP binding.</text>
</comment>
<dbReference type="NCBIfam" id="TIGR02432">
    <property type="entry name" value="lysidine_TilS_N"/>
    <property type="match status" value="1"/>
</dbReference>
<dbReference type="STRING" id="316274.Haur_3027"/>
<keyword evidence="5 8" id="KW-0547">Nucleotide-binding</keyword>
<evidence type="ECO:0000256" key="3">
    <source>
        <dbReference type="ARBA" id="ARBA00022598"/>
    </source>
</evidence>
<keyword evidence="3 8" id="KW-0436">Ligase</keyword>
<evidence type="ECO:0000256" key="1">
    <source>
        <dbReference type="ARBA" id="ARBA00004496"/>
    </source>
</evidence>
<dbReference type="SUPFAM" id="SSF52402">
    <property type="entry name" value="Adenine nucleotide alpha hydrolases-like"/>
    <property type="match status" value="1"/>
</dbReference>
<dbReference type="Gene3D" id="1.20.59.20">
    <property type="match status" value="1"/>
</dbReference>
<evidence type="ECO:0000259" key="9">
    <source>
        <dbReference type="SMART" id="SM00977"/>
    </source>
</evidence>
<dbReference type="AlphaFoldDB" id="A9B4U2"/>
<evidence type="ECO:0000256" key="2">
    <source>
        <dbReference type="ARBA" id="ARBA00022490"/>
    </source>
</evidence>
<dbReference type="KEGG" id="hau:Haur_3027"/>
<keyword evidence="4 8" id="KW-0819">tRNA processing</keyword>
<dbReference type="Gene3D" id="3.40.50.620">
    <property type="entry name" value="HUPs"/>
    <property type="match status" value="1"/>
</dbReference>
<dbReference type="FunCoup" id="A9B4U2">
    <property type="interactions" value="133"/>
</dbReference>
<dbReference type="EMBL" id="CP000875">
    <property type="protein sequence ID" value="ABX05665.1"/>
    <property type="molecule type" value="Genomic_DNA"/>
</dbReference>
<dbReference type="CDD" id="cd01992">
    <property type="entry name" value="TilS_N"/>
    <property type="match status" value="1"/>
</dbReference>
<dbReference type="Proteomes" id="UP000000787">
    <property type="component" value="Chromosome"/>
</dbReference>
<dbReference type="GO" id="GO:0032267">
    <property type="term" value="F:tRNA(Ile)-lysidine synthase activity"/>
    <property type="evidence" value="ECO:0007669"/>
    <property type="project" value="UniProtKB-EC"/>
</dbReference>
<evidence type="ECO:0000256" key="5">
    <source>
        <dbReference type="ARBA" id="ARBA00022741"/>
    </source>
</evidence>
<evidence type="ECO:0000256" key="6">
    <source>
        <dbReference type="ARBA" id="ARBA00022840"/>
    </source>
</evidence>
<dbReference type="PANTHER" id="PTHR43033:SF1">
    <property type="entry name" value="TRNA(ILE)-LYSIDINE SYNTHASE-RELATED"/>
    <property type="match status" value="1"/>
</dbReference>
<dbReference type="GO" id="GO:0005737">
    <property type="term" value="C:cytoplasm"/>
    <property type="evidence" value="ECO:0007669"/>
    <property type="project" value="UniProtKB-SubCell"/>
</dbReference>
<comment type="similarity">
    <text evidence="8">Belongs to the tRNA(Ile)-lysidine synthase family.</text>
</comment>
<evidence type="ECO:0000256" key="7">
    <source>
        <dbReference type="ARBA" id="ARBA00048539"/>
    </source>
</evidence>
<dbReference type="InterPro" id="IPR014729">
    <property type="entry name" value="Rossmann-like_a/b/a_fold"/>
</dbReference>
<evidence type="ECO:0000256" key="8">
    <source>
        <dbReference type="HAMAP-Rule" id="MF_01161"/>
    </source>
</evidence>
<dbReference type="InterPro" id="IPR012795">
    <property type="entry name" value="tRNA_Ile_lys_synt_N"/>
</dbReference>
<dbReference type="eggNOG" id="COG0037">
    <property type="taxonomic scope" value="Bacteria"/>
</dbReference>
<dbReference type="EC" id="6.3.4.19" evidence="8"/>
<keyword evidence="11" id="KW-1185">Reference proteome</keyword>
<comment type="catalytic activity">
    <reaction evidence="7 8">
        <text>cytidine(34) in tRNA(Ile2) + L-lysine + ATP = lysidine(34) in tRNA(Ile2) + AMP + diphosphate + H(+)</text>
        <dbReference type="Rhea" id="RHEA:43744"/>
        <dbReference type="Rhea" id="RHEA-COMP:10625"/>
        <dbReference type="Rhea" id="RHEA-COMP:10670"/>
        <dbReference type="ChEBI" id="CHEBI:15378"/>
        <dbReference type="ChEBI" id="CHEBI:30616"/>
        <dbReference type="ChEBI" id="CHEBI:32551"/>
        <dbReference type="ChEBI" id="CHEBI:33019"/>
        <dbReference type="ChEBI" id="CHEBI:82748"/>
        <dbReference type="ChEBI" id="CHEBI:83665"/>
        <dbReference type="ChEBI" id="CHEBI:456215"/>
        <dbReference type="EC" id="6.3.4.19"/>
    </reaction>
</comment>
<gene>
    <name evidence="8" type="primary">tilS</name>
    <name evidence="10" type="ordered locus">Haur_3027</name>
</gene>
<evidence type="ECO:0000313" key="10">
    <source>
        <dbReference type="EMBL" id="ABX05665.1"/>
    </source>
</evidence>
<comment type="function">
    <text evidence="8">Ligates lysine onto the cytidine present at position 34 of the AUA codon-specific tRNA(Ile) that contains the anticodon CAU, in an ATP-dependent manner. Cytidine is converted to lysidine, thus changing the amino acid specificity of the tRNA from methionine to isoleucine.</text>
</comment>
<organism evidence="10 11">
    <name type="scientific">Herpetosiphon aurantiacus (strain ATCC 23779 / DSM 785 / 114-95)</name>
    <dbReference type="NCBI Taxonomy" id="316274"/>
    <lineage>
        <taxon>Bacteria</taxon>
        <taxon>Bacillati</taxon>
        <taxon>Chloroflexota</taxon>
        <taxon>Chloroflexia</taxon>
        <taxon>Herpetosiphonales</taxon>
        <taxon>Herpetosiphonaceae</taxon>
        <taxon>Herpetosiphon</taxon>
    </lineage>
</organism>
<dbReference type="SUPFAM" id="SSF82829">
    <property type="entry name" value="MesJ substrate recognition domain-like"/>
    <property type="match status" value="1"/>
</dbReference>
<dbReference type="HOGENOM" id="CLU_018869_0_1_0"/>
<dbReference type="NCBIfam" id="TIGR02433">
    <property type="entry name" value="lysidine_TilS_C"/>
    <property type="match status" value="1"/>
</dbReference>